<evidence type="ECO:0000313" key="3">
    <source>
        <dbReference type="EMBL" id="MFC7180393.1"/>
    </source>
</evidence>
<dbReference type="InterPro" id="IPR010852">
    <property type="entry name" value="ABATE"/>
</dbReference>
<sequence>MMEFLALEFAGTVRHDGHGGVADDLTTSQQLTEWIRDHAEELAVRGYIADAGALAEVRALRAAVRALLARAVRPGPASPADAHRLLPDDQALDRLNRAATAHPVALHLDWAAGEDPGLQLLGPDPGELTRILAALARATAEFLAGPYRVQLRACTAPRCVRYFVKAHGRQEYCKPSCSNRARVARHYERNRPGATGVTAHWDDGRAATDLPRS</sequence>
<dbReference type="PANTHER" id="PTHR35525:SF3">
    <property type="entry name" value="BLL6575 PROTEIN"/>
    <property type="match status" value="1"/>
</dbReference>
<proteinExistence type="predicted"/>
<dbReference type="Gene3D" id="1.10.3300.10">
    <property type="entry name" value="Jann2411-like domain"/>
    <property type="match status" value="1"/>
</dbReference>
<dbReference type="Proteomes" id="UP001596435">
    <property type="component" value="Unassembled WGS sequence"/>
</dbReference>
<keyword evidence="4" id="KW-1185">Reference proteome</keyword>
<name>A0ABW2FT41_9ACTN</name>
<dbReference type="InterPro" id="IPR021005">
    <property type="entry name" value="Znf_CGNR"/>
</dbReference>
<feature type="domain" description="Zinc finger CGNR" evidence="2">
    <location>
        <begin position="151"/>
        <end position="189"/>
    </location>
</feature>
<dbReference type="SUPFAM" id="SSF160904">
    <property type="entry name" value="Jann2411-like"/>
    <property type="match status" value="1"/>
</dbReference>
<accession>A0ABW2FT41</accession>
<dbReference type="EMBL" id="JBHTAJ010000019">
    <property type="protein sequence ID" value="MFC7180393.1"/>
    <property type="molecule type" value="Genomic_DNA"/>
</dbReference>
<evidence type="ECO:0000313" key="4">
    <source>
        <dbReference type="Proteomes" id="UP001596435"/>
    </source>
</evidence>
<reference evidence="4" key="1">
    <citation type="journal article" date="2019" name="Int. J. Syst. Evol. Microbiol.">
        <title>The Global Catalogue of Microorganisms (GCM) 10K type strain sequencing project: providing services to taxonomists for standard genome sequencing and annotation.</title>
        <authorList>
            <consortium name="The Broad Institute Genomics Platform"/>
            <consortium name="The Broad Institute Genome Sequencing Center for Infectious Disease"/>
            <person name="Wu L."/>
            <person name="Ma J."/>
        </authorList>
    </citation>
    <scope>NUCLEOTIDE SEQUENCE [LARGE SCALE GENOMIC DNA]</scope>
    <source>
        <strain evidence="4">CGMCC 1.12859</strain>
    </source>
</reference>
<protein>
    <submittedName>
        <fullName evidence="3">CGNR zinc finger domain-containing protein</fullName>
    </submittedName>
</protein>
<dbReference type="InterPro" id="IPR023286">
    <property type="entry name" value="ABATE_dom_sf"/>
</dbReference>
<dbReference type="RefSeq" id="WP_345708432.1">
    <property type="nucleotide sequence ID" value="NZ_BAABKV010000001.1"/>
</dbReference>
<dbReference type="Pfam" id="PF11706">
    <property type="entry name" value="zf-CGNR"/>
    <property type="match status" value="1"/>
</dbReference>
<organism evidence="3 4">
    <name type="scientific">Kitasatospora paranensis</name>
    <dbReference type="NCBI Taxonomy" id="258053"/>
    <lineage>
        <taxon>Bacteria</taxon>
        <taxon>Bacillati</taxon>
        <taxon>Actinomycetota</taxon>
        <taxon>Actinomycetes</taxon>
        <taxon>Kitasatosporales</taxon>
        <taxon>Streptomycetaceae</taxon>
        <taxon>Kitasatospora</taxon>
    </lineage>
</organism>
<dbReference type="Pfam" id="PF07336">
    <property type="entry name" value="ABATE"/>
    <property type="match status" value="1"/>
</dbReference>
<feature type="compositionally biased region" description="Basic and acidic residues" evidence="1">
    <location>
        <begin position="200"/>
        <end position="213"/>
    </location>
</feature>
<dbReference type="PANTHER" id="PTHR35525">
    <property type="entry name" value="BLL6575 PROTEIN"/>
    <property type="match status" value="1"/>
</dbReference>
<evidence type="ECO:0000259" key="2">
    <source>
        <dbReference type="Pfam" id="PF11706"/>
    </source>
</evidence>
<comment type="caution">
    <text evidence="3">The sequence shown here is derived from an EMBL/GenBank/DDBJ whole genome shotgun (WGS) entry which is preliminary data.</text>
</comment>
<evidence type="ECO:0000256" key="1">
    <source>
        <dbReference type="SAM" id="MobiDB-lite"/>
    </source>
</evidence>
<feature type="region of interest" description="Disordered" evidence="1">
    <location>
        <begin position="193"/>
        <end position="213"/>
    </location>
</feature>
<gene>
    <name evidence="3" type="ORF">ACFQMG_12600</name>
</gene>